<reference evidence="3" key="1">
    <citation type="journal article" date="2019" name="Curr. Biol.">
        <title>Genome Sequence of Striga asiatica Provides Insight into the Evolution of Plant Parasitism.</title>
        <authorList>
            <person name="Yoshida S."/>
            <person name="Kim S."/>
            <person name="Wafula E.K."/>
            <person name="Tanskanen J."/>
            <person name="Kim Y.M."/>
            <person name="Honaas L."/>
            <person name="Yang Z."/>
            <person name="Spallek T."/>
            <person name="Conn C.E."/>
            <person name="Ichihashi Y."/>
            <person name="Cheong K."/>
            <person name="Cui S."/>
            <person name="Der J.P."/>
            <person name="Gundlach H."/>
            <person name="Jiao Y."/>
            <person name="Hori C."/>
            <person name="Ishida J.K."/>
            <person name="Kasahara H."/>
            <person name="Kiba T."/>
            <person name="Kim M.S."/>
            <person name="Koo N."/>
            <person name="Laohavisit A."/>
            <person name="Lee Y.H."/>
            <person name="Lumba S."/>
            <person name="McCourt P."/>
            <person name="Mortimer J.C."/>
            <person name="Mutuku J.M."/>
            <person name="Nomura T."/>
            <person name="Sasaki-Sekimoto Y."/>
            <person name="Seto Y."/>
            <person name="Wang Y."/>
            <person name="Wakatake T."/>
            <person name="Sakakibara H."/>
            <person name="Demura T."/>
            <person name="Yamaguchi S."/>
            <person name="Yoneyama K."/>
            <person name="Manabe R.I."/>
            <person name="Nelson D.C."/>
            <person name="Schulman A.H."/>
            <person name="Timko M.P."/>
            <person name="dePamphilis C.W."/>
            <person name="Choi D."/>
            <person name="Shirasu K."/>
        </authorList>
    </citation>
    <scope>NUCLEOTIDE SEQUENCE [LARGE SCALE GENOMIC DNA]</scope>
    <source>
        <strain evidence="3">cv. UVA1</strain>
    </source>
</reference>
<feature type="signal peptide" evidence="1">
    <location>
        <begin position="1"/>
        <end position="18"/>
    </location>
</feature>
<comment type="caution">
    <text evidence="2">The sequence shown here is derived from an EMBL/GenBank/DDBJ whole genome shotgun (WGS) entry which is preliminary data.</text>
</comment>
<feature type="non-terminal residue" evidence="2">
    <location>
        <position position="101"/>
    </location>
</feature>
<keyword evidence="1" id="KW-0732">Signal</keyword>
<organism evidence="2 3">
    <name type="scientific">Striga asiatica</name>
    <name type="common">Asiatic witchweed</name>
    <name type="synonym">Buchnera asiatica</name>
    <dbReference type="NCBI Taxonomy" id="4170"/>
    <lineage>
        <taxon>Eukaryota</taxon>
        <taxon>Viridiplantae</taxon>
        <taxon>Streptophyta</taxon>
        <taxon>Embryophyta</taxon>
        <taxon>Tracheophyta</taxon>
        <taxon>Spermatophyta</taxon>
        <taxon>Magnoliopsida</taxon>
        <taxon>eudicotyledons</taxon>
        <taxon>Gunneridae</taxon>
        <taxon>Pentapetalae</taxon>
        <taxon>asterids</taxon>
        <taxon>lamiids</taxon>
        <taxon>Lamiales</taxon>
        <taxon>Orobanchaceae</taxon>
        <taxon>Buchnereae</taxon>
        <taxon>Striga</taxon>
    </lineage>
</organism>
<keyword evidence="3" id="KW-1185">Reference proteome</keyword>
<dbReference type="EMBL" id="BKCP01000647">
    <property type="protein sequence ID" value="GER25951.1"/>
    <property type="molecule type" value="Genomic_DNA"/>
</dbReference>
<feature type="chain" id="PRO_5022842092" evidence="1">
    <location>
        <begin position="19"/>
        <end position="101"/>
    </location>
</feature>
<evidence type="ECO:0000256" key="1">
    <source>
        <dbReference type="SAM" id="SignalP"/>
    </source>
</evidence>
<name>A0A5A7P078_STRAF</name>
<protein>
    <submittedName>
        <fullName evidence="2">V-type proton ATPase subunit G</fullName>
    </submittedName>
</protein>
<dbReference type="Proteomes" id="UP000325081">
    <property type="component" value="Unassembled WGS sequence"/>
</dbReference>
<proteinExistence type="predicted"/>
<sequence length="101" mass="11563">MKVSIFFRWLHPFRYVLAGTLDYKMLTPFEVAEQVVARRRRERVLRLRKLMEYLETMLTQSFEAVDGRGCMKADGVLGGSRSGTIRLQAAMNKSSLAGSME</sequence>
<accession>A0A5A7P078</accession>
<dbReference type="AlphaFoldDB" id="A0A5A7P078"/>
<evidence type="ECO:0000313" key="2">
    <source>
        <dbReference type="EMBL" id="GER25951.1"/>
    </source>
</evidence>
<evidence type="ECO:0000313" key="3">
    <source>
        <dbReference type="Proteomes" id="UP000325081"/>
    </source>
</evidence>
<gene>
    <name evidence="2" type="ORF">STAS_01561</name>
</gene>